<dbReference type="GO" id="GO:0016887">
    <property type="term" value="F:ATP hydrolysis activity"/>
    <property type="evidence" value="ECO:0007669"/>
    <property type="project" value="InterPro"/>
</dbReference>
<keyword evidence="10" id="KW-1185">Reference proteome</keyword>
<dbReference type="PROSITE" id="PS00211">
    <property type="entry name" value="ABC_TRANSPORTER_1"/>
    <property type="match status" value="1"/>
</dbReference>
<dbReference type="Proteomes" id="UP000593735">
    <property type="component" value="Chromosome"/>
</dbReference>
<keyword evidence="5" id="KW-0547">Nucleotide-binding</keyword>
<dbReference type="GO" id="GO:0005886">
    <property type="term" value="C:plasma membrane"/>
    <property type="evidence" value="ECO:0007669"/>
    <property type="project" value="UniProtKB-SubCell"/>
</dbReference>
<evidence type="ECO:0000256" key="3">
    <source>
        <dbReference type="ARBA" id="ARBA00022448"/>
    </source>
</evidence>
<organism evidence="9 10">
    <name type="scientific">Thermophilibacter immobilis</name>
    <dbReference type="NCBI Taxonomy" id="2779519"/>
    <lineage>
        <taxon>Bacteria</taxon>
        <taxon>Bacillati</taxon>
        <taxon>Actinomycetota</taxon>
        <taxon>Coriobacteriia</taxon>
        <taxon>Coriobacteriales</taxon>
        <taxon>Atopobiaceae</taxon>
        <taxon>Thermophilibacter</taxon>
    </lineage>
</organism>
<evidence type="ECO:0000259" key="8">
    <source>
        <dbReference type="PROSITE" id="PS50893"/>
    </source>
</evidence>
<evidence type="ECO:0000256" key="5">
    <source>
        <dbReference type="ARBA" id="ARBA00022741"/>
    </source>
</evidence>
<comment type="subcellular location">
    <subcellularLocation>
        <location evidence="1">Cell membrane</location>
        <topology evidence="1">Peripheral membrane protein</topology>
    </subcellularLocation>
</comment>
<proteinExistence type="inferred from homology"/>
<keyword evidence="3" id="KW-0813">Transport</keyword>
<dbReference type="AlphaFoldDB" id="A0A7S7RVH4"/>
<gene>
    <name evidence="9" type="ORF">INP52_03710</name>
</gene>
<evidence type="ECO:0000256" key="1">
    <source>
        <dbReference type="ARBA" id="ARBA00004202"/>
    </source>
</evidence>
<dbReference type="Pfam" id="PF00005">
    <property type="entry name" value="ABC_tran"/>
    <property type="match status" value="1"/>
</dbReference>
<dbReference type="GO" id="GO:0005524">
    <property type="term" value="F:ATP binding"/>
    <property type="evidence" value="ECO:0007669"/>
    <property type="project" value="UniProtKB-KW"/>
</dbReference>
<keyword evidence="6 9" id="KW-0067">ATP-binding</keyword>
<dbReference type="Gene3D" id="3.40.50.300">
    <property type="entry name" value="P-loop containing nucleotide triphosphate hydrolases"/>
    <property type="match status" value="1"/>
</dbReference>
<keyword evidence="4" id="KW-1003">Cell membrane</keyword>
<sequence length="360" mass="39827">MSKKRRQILRMRDLRVSFKTANGIVQAVRGVDLDVFRGETVAIVGESGSGKSVTVKQVMGIRAHNEVVDSGTAEFTYTDDSGAERTVDLMALSDKEMVALKGDHIAMVFQDPLTSLDPTMTIERQLAEGIVHHTGLRGDALHRRCVELLDLVGITDVEARLASYPHQLSGGMRQRVVIAIALSCDPDLLICDEPTTALDVTIQARILELILELQRKLDIAVIFITHNLGVVAKVADYVNVMYAGKLVEAGTTADVFFDPRHPYTWGLLSSMPSVSARREERLFTIKGNPPNLLNEVVGDAFAPRNPYALDIDFVKEPPRFKISEHHWAATWLLDPRAPKVEMPPQLAERIAQMRDEGSVA</sequence>
<dbReference type="InterPro" id="IPR003439">
    <property type="entry name" value="ABC_transporter-like_ATP-bd"/>
</dbReference>
<dbReference type="PROSITE" id="PS50893">
    <property type="entry name" value="ABC_TRANSPORTER_2"/>
    <property type="match status" value="1"/>
</dbReference>
<dbReference type="PANTHER" id="PTHR43297">
    <property type="entry name" value="OLIGOPEPTIDE TRANSPORT ATP-BINDING PROTEIN APPD"/>
    <property type="match status" value="1"/>
</dbReference>
<dbReference type="InterPro" id="IPR013563">
    <property type="entry name" value="Oligopep_ABC_C"/>
</dbReference>
<dbReference type="EMBL" id="CP063767">
    <property type="protein sequence ID" value="QOY61309.1"/>
    <property type="molecule type" value="Genomic_DNA"/>
</dbReference>
<dbReference type="CDD" id="cd03257">
    <property type="entry name" value="ABC_NikE_OppD_transporters"/>
    <property type="match status" value="1"/>
</dbReference>
<protein>
    <submittedName>
        <fullName evidence="9">ABC transporter ATP-binding protein</fullName>
    </submittedName>
</protein>
<reference evidence="9 10" key="1">
    <citation type="submission" date="2020-10" db="EMBL/GenBank/DDBJ databases">
        <title>Olsenella immobilis sp.nov., isolated from the mud in a fermentation cellar used for the production of Chinese strong-flavoured liquor.</title>
        <authorList>
            <person name="Lu L."/>
        </authorList>
    </citation>
    <scope>NUCLEOTIDE SEQUENCE [LARGE SCALE GENOMIC DNA]</scope>
    <source>
        <strain evidence="9 10">LZLJ-2</strain>
    </source>
</reference>
<feature type="domain" description="ABC transporter" evidence="8">
    <location>
        <begin position="9"/>
        <end position="268"/>
    </location>
</feature>
<dbReference type="InterPro" id="IPR003593">
    <property type="entry name" value="AAA+_ATPase"/>
</dbReference>
<dbReference type="PANTHER" id="PTHR43297:SF2">
    <property type="entry name" value="DIPEPTIDE TRANSPORT ATP-BINDING PROTEIN DPPD"/>
    <property type="match status" value="1"/>
</dbReference>
<evidence type="ECO:0000256" key="7">
    <source>
        <dbReference type="ARBA" id="ARBA00023136"/>
    </source>
</evidence>
<dbReference type="SMART" id="SM00382">
    <property type="entry name" value="AAA"/>
    <property type="match status" value="1"/>
</dbReference>
<name>A0A7S7RVH4_9ACTN</name>
<evidence type="ECO:0000313" key="9">
    <source>
        <dbReference type="EMBL" id="QOY61309.1"/>
    </source>
</evidence>
<dbReference type="SUPFAM" id="SSF52540">
    <property type="entry name" value="P-loop containing nucleoside triphosphate hydrolases"/>
    <property type="match status" value="1"/>
</dbReference>
<dbReference type="InterPro" id="IPR027417">
    <property type="entry name" value="P-loop_NTPase"/>
</dbReference>
<dbReference type="InterPro" id="IPR017871">
    <property type="entry name" value="ABC_transporter-like_CS"/>
</dbReference>
<dbReference type="RefSeq" id="WP_194372519.1">
    <property type="nucleotide sequence ID" value="NZ_CP063767.1"/>
</dbReference>
<dbReference type="GO" id="GO:0015833">
    <property type="term" value="P:peptide transport"/>
    <property type="evidence" value="ECO:0007669"/>
    <property type="project" value="InterPro"/>
</dbReference>
<keyword evidence="7" id="KW-0472">Membrane</keyword>
<accession>A0A7S7RVH4</accession>
<comment type="similarity">
    <text evidence="2">Belongs to the ABC transporter superfamily.</text>
</comment>
<evidence type="ECO:0000256" key="2">
    <source>
        <dbReference type="ARBA" id="ARBA00005417"/>
    </source>
</evidence>
<dbReference type="NCBIfam" id="TIGR01727">
    <property type="entry name" value="oligo_HPY"/>
    <property type="match status" value="1"/>
</dbReference>
<dbReference type="InterPro" id="IPR050388">
    <property type="entry name" value="ABC_Ni/Peptide_Import"/>
</dbReference>
<evidence type="ECO:0000313" key="10">
    <source>
        <dbReference type="Proteomes" id="UP000593735"/>
    </source>
</evidence>
<dbReference type="FunFam" id="3.40.50.300:FF:000016">
    <property type="entry name" value="Oligopeptide ABC transporter ATP-binding component"/>
    <property type="match status" value="1"/>
</dbReference>
<dbReference type="KEGG" id="tio:INP52_03710"/>
<evidence type="ECO:0000256" key="4">
    <source>
        <dbReference type="ARBA" id="ARBA00022475"/>
    </source>
</evidence>
<evidence type="ECO:0000256" key="6">
    <source>
        <dbReference type="ARBA" id="ARBA00022840"/>
    </source>
</evidence>
<dbReference type="Pfam" id="PF08352">
    <property type="entry name" value="oligo_HPY"/>
    <property type="match status" value="1"/>
</dbReference>